<accession>A0A6J5YFX5</accession>
<dbReference type="AlphaFoldDB" id="A0A6J5YFX5"/>
<dbReference type="PANTHER" id="PTHR43364">
    <property type="entry name" value="NADH-SPECIFIC METHYLGLYOXAL REDUCTASE-RELATED"/>
    <property type="match status" value="1"/>
</dbReference>
<protein>
    <submittedName>
        <fullName evidence="2">Unannotated protein</fullName>
    </submittedName>
</protein>
<dbReference type="SUPFAM" id="SSF51430">
    <property type="entry name" value="NAD(P)-linked oxidoreductase"/>
    <property type="match status" value="1"/>
</dbReference>
<dbReference type="PANTHER" id="PTHR43364:SF1">
    <property type="entry name" value="OXIDOREDUCTASE YDHF"/>
    <property type="match status" value="1"/>
</dbReference>
<dbReference type="InterPro" id="IPR050523">
    <property type="entry name" value="AKR_Detox_Biosynth"/>
</dbReference>
<dbReference type="GO" id="GO:0005829">
    <property type="term" value="C:cytosol"/>
    <property type="evidence" value="ECO:0007669"/>
    <property type="project" value="TreeGrafter"/>
</dbReference>
<name>A0A6J5YFX5_9ZZZZ</name>
<dbReference type="EMBL" id="CAEMXZ010000041">
    <property type="protein sequence ID" value="CAB4323377.1"/>
    <property type="molecule type" value="Genomic_DNA"/>
</dbReference>
<evidence type="ECO:0000259" key="1">
    <source>
        <dbReference type="Pfam" id="PF00248"/>
    </source>
</evidence>
<dbReference type="Gene3D" id="3.20.20.100">
    <property type="entry name" value="NADP-dependent oxidoreductase domain"/>
    <property type="match status" value="1"/>
</dbReference>
<dbReference type="InterPro" id="IPR023210">
    <property type="entry name" value="NADP_OxRdtase_dom"/>
</dbReference>
<evidence type="ECO:0000313" key="2">
    <source>
        <dbReference type="EMBL" id="CAB4323377.1"/>
    </source>
</evidence>
<dbReference type="Pfam" id="PF00248">
    <property type="entry name" value="Aldo_ket_red"/>
    <property type="match status" value="1"/>
</dbReference>
<sequence>MSESLVDAAPRRLGSRSVGALSFGCWRFTSRDIGEAGALLDTALELGMNLVDTADVYGLDWNGTGFGSVEALLGAVIAERPARREAMVLATKGGIIPGVPYDSSPGALRSALDASLARLGVEHIDLYQVHRPDLFTHPEVLADTLRSFIDSGRVSMVGVSNVTVAQTRALRAHLGNALVSTQPEFSAVHLEPLRDGTFDLCMELDLTPLAWSPLGGGRLLDDNDASVRPELRLALDELAVREGVSRACIAIAFVLAHPSRPLAIVGTQQPDRLRELARAAQVQLDRTDLYRVIVASEGMPLP</sequence>
<organism evidence="2">
    <name type="scientific">freshwater metagenome</name>
    <dbReference type="NCBI Taxonomy" id="449393"/>
    <lineage>
        <taxon>unclassified sequences</taxon>
        <taxon>metagenomes</taxon>
        <taxon>ecological metagenomes</taxon>
    </lineage>
</organism>
<proteinExistence type="predicted"/>
<gene>
    <name evidence="2" type="ORF">UFOPK1392_01132</name>
</gene>
<reference evidence="2" key="1">
    <citation type="submission" date="2020-05" db="EMBL/GenBank/DDBJ databases">
        <authorList>
            <person name="Chiriac C."/>
            <person name="Salcher M."/>
            <person name="Ghai R."/>
            <person name="Kavagutti S V."/>
        </authorList>
    </citation>
    <scope>NUCLEOTIDE SEQUENCE</scope>
</reference>
<feature type="domain" description="NADP-dependent oxidoreductase" evidence="1">
    <location>
        <begin position="21"/>
        <end position="289"/>
    </location>
</feature>
<dbReference type="InterPro" id="IPR036812">
    <property type="entry name" value="NAD(P)_OxRdtase_dom_sf"/>
</dbReference>